<dbReference type="EMBL" id="CAJOBH010180312">
    <property type="protein sequence ID" value="CAF4937228.1"/>
    <property type="molecule type" value="Genomic_DNA"/>
</dbReference>
<dbReference type="AlphaFoldDB" id="A0A8S3F795"/>
<organism evidence="2 3">
    <name type="scientific">Rotaria magnacalcarata</name>
    <dbReference type="NCBI Taxonomy" id="392030"/>
    <lineage>
        <taxon>Eukaryota</taxon>
        <taxon>Metazoa</taxon>
        <taxon>Spiralia</taxon>
        <taxon>Gnathifera</taxon>
        <taxon>Rotifera</taxon>
        <taxon>Eurotatoria</taxon>
        <taxon>Bdelloidea</taxon>
        <taxon>Philodinida</taxon>
        <taxon>Philodinidae</taxon>
        <taxon>Rotaria</taxon>
    </lineage>
</organism>
<proteinExistence type="predicted"/>
<sequence>MRPIVPFEIPSELANFLALCRP</sequence>
<evidence type="ECO:0000313" key="2">
    <source>
        <dbReference type="EMBL" id="CAF5107763.1"/>
    </source>
</evidence>
<reference evidence="2" key="1">
    <citation type="submission" date="2021-02" db="EMBL/GenBank/DDBJ databases">
        <authorList>
            <person name="Nowell W R."/>
        </authorList>
    </citation>
    <scope>NUCLEOTIDE SEQUENCE</scope>
</reference>
<gene>
    <name evidence="1" type="ORF">BYL167_LOCUS53531</name>
    <name evidence="2" type="ORF">GIL414_LOCUS63041</name>
</gene>
<accession>A0A8S3F795</accession>
<dbReference type="EMBL" id="CAJOBJ010258668">
    <property type="protein sequence ID" value="CAF5107763.1"/>
    <property type="molecule type" value="Genomic_DNA"/>
</dbReference>
<name>A0A8S3F795_9BILA</name>
<comment type="caution">
    <text evidence="2">The sequence shown here is derived from an EMBL/GenBank/DDBJ whole genome shotgun (WGS) entry which is preliminary data.</text>
</comment>
<evidence type="ECO:0000313" key="3">
    <source>
        <dbReference type="Proteomes" id="UP000681720"/>
    </source>
</evidence>
<dbReference type="Proteomes" id="UP000681720">
    <property type="component" value="Unassembled WGS sequence"/>
</dbReference>
<protein>
    <submittedName>
        <fullName evidence="2">Uncharacterized protein</fullName>
    </submittedName>
</protein>
<dbReference type="Proteomes" id="UP000681967">
    <property type="component" value="Unassembled WGS sequence"/>
</dbReference>
<evidence type="ECO:0000313" key="1">
    <source>
        <dbReference type="EMBL" id="CAF4937228.1"/>
    </source>
</evidence>
<feature type="non-terminal residue" evidence="2">
    <location>
        <position position="22"/>
    </location>
</feature>